<evidence type="ECO:0000313" key="1">
    <source>
        <dbReference type="EMBL" id="KAF3541169.1"/>
    </source>
</evidence>
<dbReference type="Proteomes" id="UP000712600">
    <property type="component" value="Unassembled WGS sequence"/>
</dbReference>
<dbReference type="EMBL" id="QGKX02001290">
    <property type="protein sequence ID" value="KAF3541169.1"/>
    <property type="molecule type" value="Genomic_DNA"/>
</dbReference>
<accession>A0A8S9QEV1</accession>
<gene>
    <name evidence="1" type="ORF">F2Q69_00022447</name>
</gene>
<protein>
    <submittedName>
        <fullName evidence="1">Uncharacterized protein</fullName>
    </submittedName>
</protein>
<reference evidence="1" key="1">
    <citation type="submission" date="2019-12" db="EMBL/GenBank/DDBJ databases">
        <title>Genome sequencing and annotation of Brassica cretica.</title>
        <authorList>
            <person name="Studholme D.J."/>
            <person name="Sarris P."/>
        </authorList>
    </citation>
    <scope>NUCLEOTIDE SEQUENCE</scope>
    <source>
        <strain evidence="1">PFS-109/04</strain>
        <tissue evidence="1">Leaf</tissue>
    </source>
</reference>
<organism evidence="1 2">
    <name type="scientific">Brassica cretica</name>
    <name type="common">Mustard</name>
    <dbReference type="NCBI Taxonomy" id="69181"/>
    <lineage>
        <taxon>Eukaryota</taxon>
        <taxon>Viridiplantae</taxon>
        <taxon>Streptophyta</taxon>
        <taxon>Embryophyta</taxon>
        <taxon>Tracheophyta</taxon>
        <taxon>Spermatophyta</taxon>
        <taxon>Magnoliopsida</taxon>
        <taxon>eudicotyledons</taxon>
        <taxon>Gunneridae</taxon>
        <taxon>Pentapetalae</taxon>
        <taxon>rosids</taxon>
        <taxon>malvids</taxon>
        <taxon>Brassicales</taxon>
        <taxon>Brassicaceae</taxon>
        <taxon>Brassiceae</taxon>
        <taxon>Brassica</taxon>
    </lineage>
</organism>
<name>A0A8S9QEV1_BRACR</name>
<evidence type="ECO:0000313" key="2">
    <source>
        <dbReference type="Proteomes" id="UP000712600"/>
    </source>
</evidence>
<proteinExistence type="predicted"/>
<comment type="caution">
    <text evidence="1">The sequence shown here is derived from an EMBL/GenBank/DDBJ whole genome shotgun (WGS) entry which is preliminary data.</text>
</comment>
<sequence>MIFFSRWQAAMVVACTTHVLLLFSSLTFSLFLLHSHLSSSSVIVDTFLYGRGATKQERCQVRFRSPPPVVDLYRCELKQAILEP</sequence>
<dbReference type="AlphaFoldDB" id="A0A8S9QEV1"/>